<feature type="transmembrane region" description="Helical" evidence="1">
    <location>
        <begin position="174"/>
        <end position="191"/>
    </location>
</feature>
<accession>A0A098EFT9</accession>
<dbReference type="SUPFAM" id="SSF53098">
    <property type="entry name" value="Ribonuclease H-like"/>
    <property type="match status" value="1"/>
</dbReference>
<dbReference type="InterPro" id="IPR047654">
    <property type="entry name" value="IS1634_transpos"/>
</dbReference>
<proteinExistence type="predicted"/>
<gene>
    <name evidence="2" type="ORF">MSIBF_A70001</name>
</gene>
<name>A0A098EFT9_9ZZZZ</name>
<evidence type="ECO:0000313" key="2">
    <source>
        <dbReference type="EMBL" id="CEG13920.1"/>
    </source>
</evidence>
<dbReference type="InterPro" id="IPR012337">
    <property type="entry name" value="RNaseH-like_sf"/>
</dbReference>
<organism evidence="2">
    <name type="scientific">groundwater metagenome</name>
    <dbReference type="NCBI Taxonomy" id="717931"/>
    <lineage>
        <taxon>unclassified sequences</taxon>
        <taxon>metagenomes</taxon>
        <taxon>ecological metagenomes</taxon>
    </lineage>
</organism>
<dbReference type="AlphaFoldDB" id="A0A098EFT9"/>
<evidence type="ECO:0000256" key="1">
    <source>
        <dbReference type="SAM" id="Phobius"/>
    </source>
</evidence>
<keyword evidence="1" id="KW-1133">Transmembrane helix</keyword>
<sequence length="211" mass="25089">MYGDIKQRWVVVFSDEAFKREKKTLEKNIKKEEGDVKKELWHFSNRMFHSKEDGLKELDKMKKRWRYHKVKCTNVITKVNKINKGRGKPKNGESLQTLYHINVEFEEDENAINKEKERKGKFIIATNELDEEKLSSEDVLKGYKDQQKVERGFRFLKDPLFFAHSIFLKNEERICAMVMIMGLALLVYSIAEKKLRDALKKLRSFKVLLVK</sequence>
<protein>
    <submittedName>
        <fullName evidence="2">Transposase</fullName>
    </submittedName>
</protein>
<keyword evidence="1" id="KW-0812">Transmembrane</keyword>
<dbReference type="PANTHER" id="PTHR34614">
    <property type="match status" value="1"/>
</dbReference>
<dbReference type="NCBIfam" id="NF033559">
    <property type="entry name" value="transpos_IS1634"/>
    <property type="match status" value="1"/>
</dbReference>
<dbReference type="PANTHER" id="PTHR34614:SF2">
    <property type="entry name" value="TRANSPOSASE IS4-LIKE DOMAIN-CONTAINING PROTEIN"/>
    <property type="match status" value="1"/>
</dbReference>
<keyword evidence="1" id="KW-0472">Membrane</keyword>
<dbReference type="EMBL" id="CCXY01000435">
    <property type="protein sequence ID" value="CEG13920.1"/>
    <property type="molecule type" value="Genomic_DNA"/>
</dbReference>
<reference evidence="2" key="1">
    <citation type="submission" date="2014-09" db="EMBL/GenBank/DDBJ databases">
        <authorList>
            <person name="Probst J Alexander"/>
        </authorList>
    </citation>
    <scope>NUCLEOTIDE SEQUENCE</scope>
</reference>